<sequence>MRVRWSQRRRRRIKPAPADLVVAGMAKADLVTIVRRAAQRCPAPEAPPATPAATRAPDEVVGGRGAGACGSGRCGASEGRSGRRLPPRYSPPPRAQGASRRSWRPPRCLLLPPPCGESLKPWHRPLSVIGDELRERGERINKVEIMRRVSERG</sequence>
<reference evidence="3" key="1">
    <citation type="submission" date="2013-06" db="EMBL/GenBank/DDBJ databases">
        <authorList>
            <person name="Zhao Q."/>
        </authorList>
    </citation>
    <scope>NUCLEOTIDE SEQUENCE</scope>
    <source>
        <strain evidence="3">cv. W1943</strain>
    </source>
</reference>
<dbReference type="AlphaFoldDB" id="A0A0E0QGA0"/>
<evidence type="ECO:0000313" key="2">
    <source>
        <dbReference type="EnsemblPlants" id="ORUFI08G08680.1"/>
    </source>
</evidence>
<dbReference type="EnsemblPlants" id="ORUFI08G08680.1">
    <property type="protein sequence ID" value="ORUFI08G08680.1"/>
    <property type="gene ID" value="ORUFI08G08680"/>
</dbReference>
<evidence type="ECO:0000313" key="3">
    <source>
        <dbReference type="Proteomes" id="UP000008022"/>
    </source>
</evidence>
<evidence type="ECO:0000256" key="1">
    <source>
        <dbReference type="SAM" id="MobiDB-lite"/>
    </source>
</evidence>
<dbReference type="Gramene" id="ORUFI08G08680.1">
    <property type="protein sequence ID" value="ORUFI08G08680.1"/>
    <property type="gene ID" value="ORUFI08G08680"/>
</dbReference>
<feature type="region of interest" description="Disordered" evidence="1">
    <location>
        <begin position="41"/>
        <end position="107"/>
    </location>
</feature>
<proteinExistence type="predicted"/>
<protein>
    <submittedName>
        <fullName evidence="2">Uncharacterized protein</fullName>
    </submittedName>
</protein>
<dbReference type="Proteomes" id="UP000008022">
    <property type="component" value="Unassembled WGS sequence"/>
</dbReference>
<keyword evidence="3" id="KW-1185">Reference proteome</keyword>
<organism evidence="2 3">
    <name type="scientific">Oryza rufipogon</name>
    <name type="common">Brownbeard rice</name>
    <name type="synonym">Asian wild rice</name>
    <dbReference type="NCBI Taxonomy" id="4529"/>
    <lineage>
        <taxon>Eukaryota</taxon>
        <taxon>Viridiplantae</taxon>
        <taxon>Streptophyta</taxon>
        <taxon>Embryophyta</taxon>
        <taxon>Tracheophyta</taxon>
        <taxon>Spermatophyta</taxon>
        <taxon>Magnoliopsida</taxon>
        <taxon>Liliopsida</taxon>
        <taxon>Poales</taxon>
        <taxon>Poaceae</taxon>
        <taxon>BOP clade</taxon>
        <taxon>Oryzoideae</taxon>
        <taxon>Oryzeae</taxon>
        <taxon>Oryzinae</taxon>
        <taxon>Oryza</taxon>
    </lineage>
</organism>
<reference evidence="2" key="2">
    <citation type="submission" date="2015-06" db="UniProtKB">
        <authorList>
            <consortium name="EnsemblPlants"/>
        </authorList>
    </citation>
    <scope>IDENTIFICATION</scope>
</reference>
<feature type="compositionally biased region" description="Gly residues" evidence="1">
    <location>
        <begin position="62"/>
        <end position="73"/>
    </location>
</feature>
<dbReference type="HOGENOM" id="CLU_1716238_0_0_1"/>
<accession>A0A0E0QGA0</accession>
<name>A0A0E0QGA0_ORYRU</name>